<feature type="region of interest" description="Disordered" evidence="1">
    <location>
        <begin position="859"/>
        <end position="893"/>
    </location>
</feature>
<proteinExistence type="predicted"/>
<feature type="region of interest" description="Disordered" evidence="1">
    <location>
        <begin position="572"/>
        <end position="599"/>
    </location>
</feature>
<name>A0A9P3H3E6_9FUNG</name>
<dbReference type="Proteomes" id="UP000827284">
    <property type="component" value="Unassembled WGS sequence"/>
</dbReference>
<evidence type="ECO:0000313" key="3">
    <source>
        <dbReference type="EMBL" id="GJJ69374.1"/>
    </source>
</evidence>
<reference evidence="3" key="1">
    <citation type="submission" date="2021-11" db="EMBL/GenBank/DDBJ databases">
        <authorList>
            <person name="Herlambang A."/>
            <person name="Guo Y."/>
            <person name="Takashima Y."/>
            <person name="Nishizawa T."/>
        </authorList>
    </citation>
    <scope>NUCLEOTIDE SEQUENCE</scope>
    <source>
        <strain evidence="3">E1425</strain>
    </source>
</reference>
<dbReference type="EMBL" id="BQFW01000002">
    <property type="protein sequence ID" value="GJJ69374.1"/>
    <property type="molecule type" value="Genomic_DNA"/>
</dbReference>
<dbReference type="AlphaFoldDB" id="A0A9P3H3E6"/>
<keyword evidence="4" id="KW-1185">Reference proteome</keyword>
<keyword evidence="2" id="KW-0812">Transmembrane</keyword>
<feature type="region of interest" description="Disordered" evidence="1">
    <location>
        <begin position="611"/>
        <end position="644"/>
    </location>
</feature>
<dbReference type="OrthoDB" id="2376084at2759"/>
<sequence>MTMVYFGMQGSIAVIVVLPRLVVYGCILYSASLVPDFALSAQGFQSIGLAGYTSLEGGLLTSVLVAIAVSSVVHAVHLLRVTLCGIACALSVCSIGKYRRTLIKDLESRISILVMSAQQKSGSYHQRFDRDSKGNDDLARGRHSEDDPHLIEQDYTNFHSSEKIIMGREMSSISHGQDQRLSEDEFHQIDLGAGGSSHDLLADLTHNHSTSPYVSTEVLPMVSLGLTDYNHGHRSVLNTAASEAQPTSSQQRQDPPTETPTRYSLMPPTSAATSNSRLAALSFYDDLLKSISSERQILSSSMSNYALACDRAQNHRESRNLSIGSPSIALCSSIPLSYSSNSDYDDRTVGERPVHPFDVVASVETQRPMDLLGSGDPTDHMNTRTLNFGGGGYYRHDQLARCGSSNSQSQETIENWRIHVAPSSPTIPAIEYDLETRPDEDDQDYMVTMDRRGTIPIVLSRHLQEETTGHQFEDNQFFDAADLHIPRPLYAINQTRTQRQGSVNSSIGGYNYSTAASSPSLADSLSNPMYQQQSLGMLSGWTCPRPFPPRKGSLPSSISSSVFDSAAVRGSLSGHNHQQAHSHLPQHLASSTPHRARTRMPSNLSNVVDMAQDRSHPHQQQRPRTHLRSLSHGAESSGRMSGSSWEQHGIFEDAQVGYATLTNVPSASVSRLTIQDRELCRLSSSSIDGKPSISLQEALIIEDHRTSRGISAALPHFSLYQHSDSFEGETTDQFVHPLDLSPLSLQPVMESSRQREYNYRDPRALNPPQPAAWENTSGGIGLGLSFGSFEQQGTVNPREDNHSTIITPRPIMEQPAPQWMLNCYESNGQPSFDEMYRVEGDMTNYNFNRFMTQTDEMNTQHRKGNYPGDPQTSDYNGHQQSQQQQGYHDHDHDYDYDYDYDYDNSNFLVYYEPQQLQQQPQQHPLYHSTAHFPLQQHQPFQRQPSLRNKKNLVLNTAAL</sequence>
<protein>
    <submittedName>
        <fullName evidence="3">Uncharacterized protein</fullName>
    </submittedName>
</protein>
<feature type="transmembrane region" description="Helical" evidence="2">
    <location>
        <begin position="75"/>
        <end position="96"/>
    </location>
</feature>
<feature type="transmembrane region" description="Helical" evidence="2">
    <location>
        <begin position="46"/>
        <end position="69"/>
    </location>
</feature>
<evidence type="ECO:0000256" key="2">
    <source>
        <dbReference type="SAM" id="Phobius"/>
    </source>
</evidence>
<reference evidence="3" key="2">
    <citation type="journal article" date="2022" name="Microbiol. Resour. Announc.">
        <title>Whole-Genome Sequence of Entomortierella parvispora E1425, a Mucoromycotan Fungus Associated with Burkholderiaceae-Related Endosymbiotic Bacteria.</title>
        <authorList>
            <person name="Herlambang A."/>
            <person name="Guo Y."/>
            <person name="Takashima Y."/>
            <person name="Narisawa K."/>
            <person name="Ohta H."/>
            <person name="Nishizawa T."/>
        </authorList>
    </citation>
    <scope>NUCLEOTIDE SEQUENCE</scope>
    <source>
        <strain evidence="3">E1425</strain>
    </source>
</reference>
<keyword evidence="2" id="KW-0472">Membrane</keyword>
<gene>
    <name evidence="3" type="ORF">EMPS_01720</name>
</gene>
<evidence type="ECO:0000313" key="4">
    <source>
        <dbReference type="Proteomes" id="UP000827284"/>
    </source>
</evidence>
<comment type="caution">
    <text evidence="3">The sequence shown here is derived from an EMBL/GenBank/DDBJ whole genome shotgun (WGS) entry which is preliminary data.</text>
</comment>
<keyword evidence="2" id="KW-1133">Transmembrane helix</keyword>
<evidence type="ECO:0000256" key="1">
    <source>
        <dbReference type="SAM" id="MobiDB-lite"/>
    </source>
</evidence>
<feature type="compositionally biased region" description="Basic and acidic residues" evidence="1">
    <location>
        <begin position="126"/>
        <end position="146"/>
    </location>
</feature>
<feature type="compositionally biased region" description="Polar residues" evidence="1">
    <location>
        <begin position="240"/>
        <end position="262"/>
    </location>
</feature>
<feature type="compositionally biased region" description="Low complexity" evidence="1">
    <location>
        <begin position="873"/>
        <end position="886"/>
    </location>
</feature>
<feature type="transmembrane region" description="Helical" evidence="2">
    <location>
        <begin position="12"/>
        <end position="34"/>
    </location>
</feature>
<feature type="region of interest" description="Disordered" evidence="1">
    <location>
        <begin position="123"/>
        <end position="146"/>
    </location>
</feature>
<feature type="region of interest" description="Disordered" evidence="1">
    <location>
        <begin position="240"/>
        <end position="271"/>
    </location>
</feature>
<feature type="region of interest" description="Disordered" evidence="1">
    <location>
        <begin position="938"/>
        <end position="959"/>
    </location>
</feature>
<organism evidence="3 4">
    <name type="scientific">Entomortierella parvispora</name>
    <dbReference type="NCBI Taxonomy" id="205924"/>
    <lineage>
        <taxon>Eukaryota</taxon>
        <taxon>Fungi</taxon>
        <taxon>Fungi incertae sedis</taxon>
        <taxon>Mucoromycota</taxon>
        <taxon>Mortierellomycotina</taxon>
        <taxon>Mortierellomycetes</taxon>
        <taxon>Mortierellales</taxon>
        <taxon>Mortierellaceae</taxon>
        <taxon>Entomortierella</taxon>
    </lineage>
</organism>
<accession>A0A9P3H3E6</accession>
<feature type="compositionally biased region" description="Basic residues" evidence="1">
    <location>
        <begin position="617"/>
        <end position="629"/>
    </location>
</feature>